<feature type="signal peptide" evidence="1">
    <location>
        <begin position="1"/>
        <end position="19"/>
    </location>
</feature>
<proteinExistence type="predicted"/>
<evidence type="ECO:0000256" key="1">
    <source>
        <dbReference type="SAM" id="SignalP"/>
    </source>
</evidence>
<protein>
    <submittedName>
        <fullName evidence="2">NapA</fullName>
    </submittedName>
</protein>
<gene>
    <name evidence="2" type="ORF">AKO1_000100</name>
</gene>
<evidence type="ECO:0000313" key="3">
    <source>
        <dbReference type="Proteomes" id="UP001431209"/>
    </source>
</evidence>
<feature type="chain" id="PRO_5043340874" evidence="1">
    <location>
        <begin position="20"/>
        <end position="209"/>
    </location>
</feature>
<dbReference type="EMBL" id="JAOPGA020001380">
    <property type="protein sequence ID" value="KAL0487884.1"/>
    <property type="molecule type" value="Genomic_DNA"/>
</dbReference>
<organism evidence="2 3">
    <name type="scientific">Acrasis kona</name>
    <dbReference type="NCBI Taxonomy" id="1008807"/>
    <lineage>
        <taxon>Eukaryota</taxon>
        <taxon>Discoba</taxon>
        <taxon>Heterolobosea</taxon>
        <taxon>Tetramitia</taxon>
        <taxon>Eutetramitia</taxon>
        <taxon>Acrasidae</taxon>
        <taxon>Acrasis</taxon>
    </lineage>
</organism>
<keyword evidence="3" id="KW-1185">Reference proteome</keyword>
<sequence>MMSTMKSLIVLSLFAFILADLEIMCPSRNVGYSKKLVSQVKEGRGPTKVTSEFIRVKVDKESQHILFENNVQQLKIFKETVAYVYEWEDVFTCTCHKDQDADYETVCFKGERQRSESNTGVLVSHSNSTVDGLLIERDGYFKYGLDWDFPGDPIFKQLIIKEVTRKLPTREFIKSSYTVGEYSGLHHLSGEEKELFKIPNFCPLMEQCV</sequence>
<name>A0AAW2ZEV8_9EUKA</name>
<keyword evidence="1" id="KW-0732">Signal</keyword>
<accession>A0AAW2ZEV8</accession>
<dbReference type="AlphaFoldDB" id="A0AAW2ZEV8"/>
<reference evidence="2 3" key="1">
    <citation type="submission" date="2024-03" db="EMBL/GenBank/DDBJ databases">
        <title>The Acrasis kona genome and developmental transcriptomes reveal deep origins of eukaryotic multicellular pathways.</title>
        <authorList>
            <person name="Sheikh S."/>
            <person name="Fu C.-J."/>
            <person name="Brown M.W."/>
            <person name="Baldauf S.L."/>
        </authorList>
    </citation>
    <scope>NUCLEOTIDE SEQUENCE [LARGE SCALE GENOMIC DNA]</scope>
    <source>
        <strain evidence="2 3">ATCC MYA-3509</strain>
    </source>
</reference>
<comment type="caution">
    <text evidence="2">The sequence shown here is derived from an EMBL/GenBank/DDBJ whole genome shotgun (WGS) entry which is preliminary data.</text>
</comment>
<dbReference type="Proteomes" id="UP001431209">
    <property type="component" value="Unassembled WGS sequence"/>
</dbReference>
<evidence type="ECO:0000313" key="2">
    <source>
        <dbReference type="EMBL" id="KAL0487884.1"/>
    </source>
</evidence>